<comment type="similarity">
    <text evidence="1">Belongs to the peptidase C59 family.</text>
</comment>
<dbReference type="SUPFAM" id="SSF56235">
    <property type="entry name" value="N-terminal nucleophile aminohydrolases (Ntn hydrolases)"/>
    <property type="match status" value="1"/>
</dbReference>
<keyword evidence="5" id="KW-1185">Reference proteome</keyword>
<sequence length="366" mass="39427">MCTSLVYKDAAGKAYFGRTMELTVALPYQLALLPKGAQCSSRVEGHPEVAYQRLHDVIAITMPDRMPTAADQIKPEDLKVIEGLNDVGLTFSLLAYPSAAGAQSSQMTRAALAASDLGAWILGSFTTVAEVRTAIEKQPVLLEPLKVLGGTVSPFHYVVHDPSGAGLVIEFHKGVMHLFDNPVGVMTNGPVFDWHLTNLGNYTFLNNVDRSSATFGSLQVSQPDSGIATAGLPSSNTSVGRFVRAVYYTQFAEKAASPDTAVCTLSHIMNNFDRPRGVTIDLPGEDACGIEVQGLGDNNAPYQTEYTCWTIMSDLDRKQFYVRDYSGLNFISIDLASLSGVDAPRIIPLDRLTSRAGDVTDALRAA</sequence>
<name>A0A7W6EHP2_9HYPH</name>
<evidence type="ECO:0000313" key="4">
    <source>
        <dbReference type="EMBL" id="MBB3810258.1"/>
    </source>
</evidence>
<dbReference type="PANTHER" id="PTHR35527:SF2">
    <property type="entry name" value="HYDROLASE"/>
    <property type="match status" value="1"/>
</dbReference>
<accession>A0A7W6EHP2</accession>
<dbReference type="Proteomes" id="UP000537592">
    <property type="component" value="Unassembled WGS sequence"/>
</dbReference>
<protein>
    <submittedName>
        <fullName evidence="4">Penicillin V acylase-like amidase (Ntn superfamily)</fullName>
    </submittedName>
</protein>
<dbReference type="AlphaFoldDB" id="A0A7W6EHP2"/>
<dbReference type="InterPro" id="IPR029055">
    <property type="entry name" value="Ntn_hydrolases_N"/>
</dbReference>
<dbReference type="InterPro" id="IPR052193">
    <property type="entry name" value="Peptidase_C59"/>
</dbReference>
<dbReference type="RefSeq" id="WP_183753133.1">
    <property type="nucleotide sequence ID" value="NZ_JACICC010000005.1"/>
</dbReference>
<proteinExistence type="inferred from homology"/>
<feature type="domain" description="Choloylglycine hydrolase/NAAA C-terminal" evidence="3">
    <location>
        <begin position="2"/>
        <end position="285"/>
    </location>
</feature>
<dbReference type="GO" id="GO:0016787">
    <property type="term" value="F:hydrolase activity"/>
    <property type="evidence" value="ECO:0007669"/>
    <property type="project" value="UniProtKB-KW"/>
</dbReference>
<dbReference type="Gene3D" id="3.60.60.10">
    <property type="entry name" value="Penicillin V Acylase, Chain A"/>
    <property type="match status" value="1"/>
</dbReference>
<evidence type="ECO:0000256" key="2">
    <source>
        <dbReference type="ARBA" id="ARBA00022801"/>
    </source>
</evidence>
<gene>
    <name evidence="4" type="ORF">FHS81_002354</name>
</gene>
<dbReference type="Pfam" id="PF02275">
    <property type="entry name" value="CBAH"/>
    <property type="match status" value="1"/>
</dbReference>
<dbReference type="EMBL" id="JACICC010000005">
    <property type="protein sequence ID" value="MBB3810258.1"/>
    <property type="molecule type" value="Genomic_DNA"/>
</dbReference>
<evidence type="ECO:0000256" key="1">
    <source>
        <dbReference type="ARBA" id="ARBA00006625"/>
    </source>
</evidence>
<keyword evidence="2" id="KW-0378">Hydrolase</keyword>
<reference evidence="4 5" key="1">
    <citation type="submission" date="2020-08" db="EMBL/GenBank/DDBJ databases">
        <title>Genomic Encyclopedia of Type Strains, Phase IV (KMG-IV): sequencing the most valuable type-strain genomes for metagenomic binning, comparative biology and taxonomic classification.</title>
        <authorList>
            <person name="Goeker M."/>
        </authorList>
    </citation>
    <scope>NUCLEOTIDE SEQUENCE [LARGE SCALE GENOMIC DNA]</scope>
    <source>
        <strain evidence="4 5">DSM 28760</strain>
    </source>
</reference>
<evidence type="ECO:0000313" key="5">
    <source>
        <dbReference type="Proteomes" id="UP000537592"/>
    </source>
</evidence>
<comment type="caution">
    <text evidence="4">The sequence shown here is derived from an EMBL/GenBank/DDBJ whole genome shotgun (WGS) entry which is preliminary data.</text>
</comment>
<evidence type="ECO:0000259" key="3">
    <source>
        <dbReference type="Pfam" id="PF02275"/>
    </source>
</evidence>
<organism evidence="4 5">
    <name type="scientific">Pseudochelatococcus contaminans</name>
    <dbReference type="NCBI Taxonomy" id="1538103"/>
    <lineage>
        <taxon>Bacteria</taxon>
        <taxon>Pseudomonadati</taxon>
        <taxon>Pseudomonadota</taxon>
        <taxon>Alphaproteobacteria</taxon>
        <taxon>Hyphomicrobiales</taxon>
        <taxon>Chelatococcaceae</taxon>
        <taxon>Pseudochelatococcus</taxon>
    </lineage>
</organism>
<dbReference type="PANTHER" id="PTHR35527">
    <property type="entry name" value="CHOLOYLGLYCINE HYDROLASE"/>
    <property type="match status" value="1"/>
</dbReference>
<dbReference type="InterPro" id="IPR029132">
    <property type="entry name" value="CBAH/NAAA_C"/>
</dbReference>